<evidence type="ECO:0000256" key="4">
    <source>
        <dbReference type="ARBA" id="ARBA00022679"/>
    </source>
</evidence>
<protein>
    <recommendedName>
        <fullName evidence="2">histidine kinase</fullName>
        <ecNumber evidence="2">2.7.13.3</ecNumber>
    </recommendedName>
</protein>
<dbReference type="Gene3D" id="3.30.565.10">
    <property type="entry name" value="Histidine kinase-like ATPase, C-terminal domain"/>
    <property type="match status" value="1"/>
</dbReference>
<evidence type="ECO:0000256" key="7">
    <source>
        <dbReference type="ARBA" id="ARBA00022840"/>
    </source>
</evidence>
<evidence type="ECO:0000259" key="10">
    <source>
        <dbReference type="PROSITE" id="PS50109"/>
    </source>
</evidence>
<dbReference type="GO" id="GO:0005524">
    <property type="term" value="F:ATP binding"/>
    <property type="evidence" value="ECO:0007669"/>
    <property type="project" value="UniProtKB-KW"/>
</dbReference>
<dbReference type="SUPFAM" id="SSF55874">
    <property type="entry name" value="ATPase domain of HSP90 chaperone/DNA topoisomerase II/histidine kinase"/>
    <property type="match status" value="1"/>
</dbReference>
<name>A0A923HGA1_9FLAO</name>
<dbReference type="Pfam" id="PF07695">
    <property type="entry name" value="7TMR-DISM_7TM"/>
    <property type="match status" value="1"/>
</dbReference>
<feature type="transmembrane region" description="Helical" evidence="9">
    <location>
        <begin position="222"/>
        <end position="242"/>
    </location>
</feature>
<reference evidence="11" key="1">
    <citation type="submission" date="2020-08" db="EMBL/GenBank/DDBJ databases">
        <title>Hyunsoonleella sp. strain SJ7 genome sequencing and assembly.</title>
        <authorList>
            <person name="Kim I."/>
        </authorList>
    </citation>
    <scope>NUCLEOTIDE SEQUENCE</scope>
    <source>
        <strain evidence="11">SJ7</strain>
    </source>
</reference>
<organism evidence="11 12">
    <name type="scientific">Hyunsoonleella aquatilis</name>
    <dbReference type="NCBI Taxonomy" id="2762758"/>
    <lineage>
        <taxon>Bacteria</taxon>
        <taxon>Pseudomonadati</taxon>
        <taxon>Bacteroidota</taxon>
        <taxon>Flavobacteriia</taxon>
        <taxon>Flavobacteriales</taxon>
        <taxon>Flavobacteriaceae</taxon>
    </lineage>
</organism>
<dbReference type="AlphaFoldDB" id="A0A923HGA1"/>
<dbReference type="GO" id="GO:0016020">
    <property type="term" value="C:membrane"/>
    <property type="evidence" value="ECO:0007669"/>
    <property type="project" value="InterPro"/>
</dbReference>
<dbReference type="Gene3D" id="2.60.40.2380">
    <property type="match status" value="1"/>
</dbReference>
<evidence type="ECO:0000256" key="1">
    <source>
        <dbReference type="ARBA" id="ARBA00000085"/>
    </source>
</evidence>
<dbReference type="InterPro" id="IPR005467">
    <property type="entry name" value="His_kinase_dom"/>
</dbReference>
<dbReference type="Proteomes" id="UP000656244">
    <property type="component" value="Unassembled WGS sequence"/>
</dbReference>
<dbReference type="Pfam" id="PF07730">
    <property type="entry name" value="HisKA_3"/>
    <property type="match status" value="1"/>
</dbReference>
<feature type="transmembrane region" description="Helical" evidence="9">
    <location>
        <begin position="382"/>
        <end position="402"/>
    </location>
</feature>
<keyword evidence="4" id="KW-0808">Transferase</keyword>
<feature type="transmembrane region" description="Helical" evidence="9">
    <location>
        <begin position="313"/>
        <end position="335"/>
    </location>
</feature>
<evidence type="ECO:0000256" key="6">
    <source>
        <dbReference type="ARBA" id="ARBA00022777"/>
    </source>
</evidence>
<keyword evidence="12" id="KW-1185">Reference proteome</keyword>
<dbReference type="PROSITE" id="PS50109">
    <property type="entry name" value="HIS_KIN"/>
    <property type="match status" value="1"/>
</dbReference>
<dbReference type="PANTHER" id="PTHR24421:SF10">
    <property type="entry name" value="NITRATE_NITRITE SENSOR PROTEIN NARQ"/>
    <property type="match status" value="1"/>
</dbReference>
<dbReference type="Gene3D" id="1.20.5.1930">
    <property type="match status" value="1"/>
</dbReference>
<evidence type="ECO:0000256" key="2">
    <source>
        <dbReference type="ARBA" id="ARBA00012438"/>
    </source>
</evidence>
<feature type="transmembrane region" description="Helical" evidence="9">
    <location>
        <begin position="289"/>
        <end position="307"/>
    </location>
</feature>
<feature type="transmembrane region" description="Helical" evidence="9">
    <location>
        <begin position="257"/>
        <end position="277"/>
    </location>
</feature>
<feature type="transmembrane region" description="Helical" evidence="9">
    <location>
        <begin position="194"/>
        <end position="215"/>
    </location>
</feature>
<proteinExistence type="predicted"/>
<dbReference type="InterPro" id="IPR050482">
    <property type="entry name" value="Sensor_HK_TwoCompSys"/>
</dbReference>
<dbReference type="InterPro" id="IPR011622">
    <property type="entry name" value="7TMR_DISM_rcpt_extracell_dom2"/>
</dbReference>
<evidence type="ECO:0000256" key="8">
    <source>
        <dbReference type="ARBA" id="ARBA00023012"/>
    </source>
</evidence>
<dbReference type="PANTHER" id="PTHR24421">
    <property type="entry name" value="NITRATE/NITRITE SENSOR PROTEIN NARX-RELATED"/>
    <property type="match status" value="1"/>
</dbReference>
<dbReference type="Pfam" id="PF02518">
    <property type="entry name" value="HATPase_c"/>
    <property type="match status" value="1"/>
</dbReference>
<comment type="caution">
    <text evidence="11">The sequence shown here is derived from an EMBL/GenBank/DDBJ whole genome shotgun (WGS) entry which is preliminary data.</text>
</comment>
<dbReference type="SMART" id="SM00387">
    <property type="entry name" value="HATPase_c"/>
    <property type="match status" value="1"/>
</dbReference>
<evidence type="ECO:0000256" key="5">
    <source>
        <dbReference type="ARBA" id="ARBA00022741"/>
    </source>
</evidence>
<dbReference type="InterPro" id="IPR003594">
    <property type="entry name" value="HATPase_dom"/>
</dbReference>
<accession>A0A923HGA1</accession>
<dbReference type="EMBL" id="JACNMF010000002">
    <property type="protein sequence ID" value="MBC3757892.1"/>
    <property type="molecule type" value="Genomic_DNA"/>
</dbReference>
<dbReference type="GO" id="GO:0046983">
    <property type="term" value="F:protein dimerization activity"/>
    <property type="evidence" value="ECO:0007669"/>
    <property type="project" value="InterPro"/>
</dbReference>
<dbReference type="RefSeq" id="WP_186560035.1">
    <property type="nucleotide sequence ID" value="NZ_JACNMF010000002.1"/>
</dbReference>
<feature type="domain" description="Histidine kinase" evidence="10">
    <location>
        <begin position="530"/>
        <end position="615"/>
    </location>
</feature>
<sequence length="615" mass="71700">MWLVKYILLIVSLANFGNYFAQNGLDINKLSANFDEFTISKHYTFRESENALSIHQVLEDDGLFQFEEKSFLNSGVFHPYNWLKIKFLNTSNESDFVFEFNQTYIDSLEFYVVKGREIVQAFPKKGLHFEANNNSSFLSNKYAYTYPINISKNDTISFYIHAVVNDGAFRVVNKIWTKKGYERRTKDIKIRSSYLIFFTGFTVLVIIISIAMFFFSRQRLYLYYAGFVAVIFANLLGLRYFISPLFFEKYLFFGNNFLEMFTLVQAFFVMQYLRHFFYLKTYYPKLYKGIGRIAMLTFLFFVVALFLRRFEWFYALSYYSAKLLLLIVTVGFYTIAIKLCFKKEIMAYYFVMAYFPLMLVVIHYLMTALKLTSGYSPIEWEFVIFFEIFVLTIAMAHRYYLLIQENIAYQKKLYEQRLKISRDLHDNIGAQLTFIISSIENLPYGFKISDSKLKAKLQSISAFTKETIYELRDTIWAMNKNKISLEDLQVRISNFVEKANAHADGTKFTFSVDDAISKDIEFGAIKGMNIYRIIQEAINNAFKYADAEHVSVSILDAKDNLEIKVEDDGKGFDPKAVEGGNGLNNMKKRAKEIGATINIESELGKGTNISVLVKY</sequence>
<keyword evidence="5" id="KW-0547">Nucleotide-binding</keyword>
<dbReference type="InterPro" id="IPR011623">
    <property type="entry name" value="7TMR_DISM_rcpt_extracell_dom1"/>
</dbReference>
<dbReference type="EC" id="2.7.13.3" evidence="2"/>
<feature type="transmembrane region" description="Helical" evidence="9">
    <location>
        <begin position="347"/>
        <end position="366"/>
    </location>
</feature>
<keyword evidence="7 11" id="KW-0067">ATP-binding</keyword>
<keyword evidence="9" id="KW-1133">Transmembrane helix</keyword>
<comment type="catalytic activity">
    <reaction evidence="1">
        <text>ATP + protein L-histidine = ADP + protein N-phospho-L-histidine.</text>
        <dbReference type="EC" id="2.7.13.3"/>
    </reaction>
</comment>
<keyword evidence="8" id="KW-0902">Two-component regulatory system</keyword>
<evidence type="ECO:0000313" key="11">
    <source>
        <dbReference type="EMBL" id="MBC3757892.1"/>
    </source>
</evidence>
<dbReference type="Pfam" id="PF07696">
    <property type="entry name" value="7TMR-DISMED2"/>
    <property type="match status" value="1"/>
</dbReference>
<dbReference type="InterPro" id="IPR011712">
    <property type="entry name" value="Sig_transdc_His_kin_sub3_dim/P"/>
</dbReference>
<dbReference type="CDD" id="cd16917">
    <property type="entry name" value="HATPase_UhpB-NarQ-NarX-like"/>
    <property type="match status" value="1"/>
</dbReference>
<keyword evidence="6" id="KW-0418">Kinase</keyword>
<evidence type="ECO:0000313" key="12">
    <source>
        <dbReference type="Proteomes" id="UP000656244"/>
    </source>
</evidence>
<keyword evidence="3" id="KW-0597">Phosphoprotein</keyword>
<keyword evidence="9" id="KW-0472">Membrane</keyword>
<gene>
    <name evidence="11" type="ORF">H7U19_05715</name>
</gene>
<evidence type="ECO:0000256" key="9">
    <source>
        <dbReference type="SAM" id="Phobius"/>
    </source>
</evidence>
<dbReference type="InterPro" id="IPR036890">
    <property type="entry name" value="HATPase_C_sf"/>
</dbReference>
<evidence type="ECO:0000256" key="3">
    <source>
        <dbReference type="ARBA" id="ARBA00022553"/>
    </source>
</evidence>
<dbReference type="GO" id="GO:0000155">
    <property type="term" value="F:phosphorelay sensor kinase activity"/>
    <property type="evidence" value="ECO:0007669"/>
    <property type="project" value="InterPro"/>
</dbReference>
<keyword evidence="9" id="KW-0812">Transmembrane</keyword>